<keyword evidence="1" id="KW-0732">Signal</keyword>
<dbReference type="EMBL" id="JBBJCI010000422">
    <property type="protein sequence ID" value="KAK7230916.1"/>
    <property type="molecule type" value="Genomic_DNA"/>
</dbReference>
<dbReference type="Pfam" id="PF04187">
    <property type="entry name" value="Cofac_haem_bdg"/>
    <property type="match status" value="1"/>
</dbReference>
<feature type="domain" description="Haem-binding uptake Tiki superfamily ChaN" evidence="2">
    <location>
        <begin position="81"/>
        <end position="296"/>
    </location>
</feature>
<evidence type="ECO:0000256" key="1">
    <source>
        <dbReference type="SAM" id="SignalP"/>
    </source>
</evidence>
<evidence type="ECO:0000259" key="2">
    <source>
        <dbReference type="Pfam" id="PF04187"/>
    </source>
</evidence>
<keyword evidence="4" id="KW-1185">Reference proteome</keyword>
<accession>A0ABR1FHN8</accession>
<dbReference type="PROSITE" id="PS51318">
    <property type="entry name" value="TAT"/>
    <property type="match status" value="1"/>
</dbReference>
<comment type="caution">
    <text evidence="3">The sequence shown here is derived from an EMBL/GenBank/DDBJ whole genome shotgun (WGS) entry which is preliminary data.</text>
</comment>
<dbReference type="SUPFAM" id="SSF159501">
    <property type="entry name" value="EreA/ChaN-like"/>
    <property type="match status" value="1"/>
</dbReference>
<feature type="signal peptide" evidence="1">
    <location>
        <begin position="1"/>
        <end position="25"/>
    </location>
</feature>
<dbReference type="Proteomes" id="UP001363151">
    <property type="component" value="Unassembled WGS sequence"/>
</dbReference>
<organism evidence="3 4">
    <name type="scientific">Aureococcus anophagefferens</name>
    <name type="common">Harmful bloom alga</name>
    <dbReference type="NCBI Taxonomy" id="44056"/>
    <lineage>
        <taxon>Eukaryota</taxon>
        <taxon>Sar</taxon>
        <taxon>Stramenopiles</taxon>
        <taxon>Ochrophyta</taxon>
        <taxon>Pelagophyceae</taxon>
        <taxon>Pelagomonadales</taxon>
        <taxon>Pelagomonadaceae</taxon>
        <taxon>Aureococcus</taxon>
    </lineage>
</organism>
<sequence>MSSAKRPTLWLRLVAASLCLQCSQPLATSRRDLLRTAAGASLAPAAARAETRSPRPVSWRIVDGDPPVMQPYVSRAVESCLKQIASFDVVLLGAKRGDAGDYALAADLVRELRKKSGRPVALGLDAAPLGAGPALAGGDWLKTADAWPAVAAAGDASYLEPLQTLQRDRVVGDVVPLGVAAEAMGRVQRDGGIAALSEAERNAYVDDVGAFVRYAKLNPGFDVYAKRVIERRYRAAGYANISGAPAYADFFASTILYDEAAASLAARYKRSAPGGLLVCVVGEDHVKFGYGVQGRLDRLEVDPDKAGSPTFRSTSVLLNPTAESSGSLSASLRLALAADQKVTRPLANYVWFSESPKPALISHMMNPIDGNFKIDLGLSLPSL</sequence>
<proteinExistence type="predicted"/>
<protein>
    <submittedName>
        <fullName evidence="3">Secretin-like G protein-coupled receptor</fullName>
    </submittedName>
</protein>
<dbReference type="InterPro" id="IPR006311">
    <property type="entry name" value="TAT_signal"/>
</dbReference>
<dbReference type="InterPro" id="IPR007314">
    <property type="entry name" value="Cofac_haem-bd_dom"/>
</dbReference>
<evidence type="ECO:0000313" key="3">
    <source>
        <dbReference type="EMBL" id="KAK7230916.1"/>
    </source>
</evidence>
<name>A0ABR1FHN8_AURAN</name>
<reference evidence="3 4" key="1">
    <citation type="submission" date="2024-03" db="EMBL/GenBank/DDBJ databases">
        <title>Aureococcus anophagefferens CCMP1851 and Kratosvirus quantuckense: Draft genome of a second virus-susceptible host strain in the model system.</title>
        <authorList>
            <person name="Chase E."/>
            <person name="Truchon A.R."/>
            <person name="Schepens W."/>
            <person name="Wilhelm S.W."/>
        </authorList>
    </citation>
    <scope>NUCLEOTIDE SEQUENCE [LARGE SCALE GENOMIC DNA]</scope>
    <source>
        <strain evidence="3 4">CCMP1851</strain>
    </source>
</reference>
<gene>
    <name evidence="3" type="primary">GPR155</name>
    <name evidence="3" type="ORF">SO694_00074154</name>
</gene>
<evidence type="ECO:0000313" key="4">
    <source>
        <dbReference type="Proteomes" id="UP001363151"/>
    </source>
</evidence>
<feature type="chain" id="PRO_5046189483" evidence="1">
    <location>
        <begin position="26"/>
        <end position="383"/>
    </location>
</feature>